<dbReference type="Proteomes" id="UP001187192">
    <property type="component" value="Unassembled WGS sequence"/>
</dbReference>
<dbReference type="AlphaFoldDB" id="A0AA88DLE4"/>
<reference evidence="1" key="1">
    <citation type="submission" date="2023-07" db="EMBL/GenBank/DDBJ databases">
        <title>draft genome sequence of fig (Ficus carica).</title>
        <authorList>
            <person name="Takahashi T."/>
            <person name="Nishimura K."/>
        </authorList>
    </citation>
    <scope>NUCLEOTIDE SEQUENCE</scope>
</reference>
<protein>
    <submittedName>
        <fullName evidence="1">Uncharacterized protein</fullName>
    </submittedName>
</protein>
<dbReference type="EMBL" id="BTGU01000070">
    <property type="protein sequence ID" value="GMN57474.1"/>
    <property type="molecule type" value="Genomic_DNA"/>
</dbReference>
<name>A0AA88DLE4_FICCA</name>
<sequence>MVHRTVVIGNKAPNAAATKRISSPSSKISEPSPFAVMSSTSSVNAFSLSFSVGLAEKPFQRLSMILPKIMVTIVGTHGKEQ</sequence>
<organism evidence="1 2">
    <name type="scientific">Ficus carica</name>
    <name type="common">Common fig</name>
    <dbReference type="NCBI Taxonomy" id="3494"/>
    <lineage>
        <taxon>Eukaryota</taxon>
        <taxon>Viridiplantae</taxon>
        <taxon>Streptophyta</taxon>
        <taxon>Embryophyta</taxon>
        <taxon>Tracheophyta</taxon>
        <taxon>Spermatophyta</taxon>
        <taxon>Magnoliopsida</taxon>
        <taxon>eudicotyledons</taxon>
        <taxon>Gunneridae</taxon>
        <taxon>Pentapetalae</taxon>
        <taxon>rosids</taxon>
        <taxon>fabids</taxon>
        <taxon>Rosales</taxon>
        <taxon>Moraceae</taxon>
        <taxon>Ficeae</taxon>
        <taxon>Ficus</taxon>
    </lineage>
</organism>
<keyword evidence="2" id="KW-1185">Reference proteome</keyword>
<gene>
    <name evidence="1" type="ORF">TIFTF001_026590</name>
</gene>
<evidence type="ECO:0000313" key="1">
    <source>
        <dbReference type="EMBL" id="GMN57474.1"/>
    </source>
</evidence>
<accession>A0AA88DLE4</accession>
<comment type="caution">
    <text evidence="1">The sequence shown here is derived from an EMBL/GenBank/DDBJ whole genome shotgun (WGS) entry which is preliminary data.</text>
</comment>
<proteinExistence type="predicted"/>
<evidence type="ECO:0000313" key="2">
    <source>
        <dbReference type="Proteomes" id="UP001187192"/>
    </source>
</evidence>